<dbReference type="Pfam" id="PF01471">
    <property type="entry name" value="PG_binding_1"/>
    <property type="match status" value="2"/>
</dbReference>
<proteinExistence type="predicted"/>
<dbReference type="CDD" id="cd14814">
    <property type="entry name" value="Peptidase_M15"/>
    <property type="match status" value="1"/>
</dbReference>
<feature type="chain" id="PRO_5041083088" evidence="2">
    <location>
        <begin position="24"/>
        <end position="308"/>
    </location>
</feature>
<dbReference type="AlphaFoldDB" id="A0A255GKP6"/>
<accession>A0A255GKP6</accession>
<dbReference type="RefSeq" id="WP_094405017.1">
    <property type="nucleotide sequence ID" value="NZ_NMVO01000005.1"/>
</dbReference>
<dbReference type="InterPro" id="IPR052179">
    <property type="entry name" value="DD-CPase-like"/>
</dbReference>
<accession>A0A4R6LKG0</accession>
<dbReference type="InterPro" id="IPR036366">
    <property type="entry name" value="PGBDSf"/>
</dbReference>
<feature type="compositionally biased region" description="Gly residues" evidence="1">
    <location>
        <begin position="165"/>
        <end position="177"/>
    </location>
</feature>
<name>A0A255GKP6_9ACTN</name>
<feature type="region of interest" description="Disordered" evidence="1">
    <location>
        <begin position="163"/>
        <end position="184"/>
    </location>
</feature>
<feature type="domain" description="Peptidoglycan binding-like" evidence="3">
    <location>
        <begin position="66"/>
        <end position="101"/>
    </location>
</feature>
<sequence length="308" mass="31896">MKLRKKILVTAAATLAVTAPTLAVVNTVAPAATADAAGIPTSGLPVLKQGATGNAVKAIQAAVGTGVDGSYGPKTVAAVKAFQKSKGLSADGVTGPKTWDKALGVVRYGSKGTAVKALQGRLGLQVDGNFGPKTKASVINFQRTNGLSADGVVGPATWSKLLRGSSGGSGGSGGGSGSCPNPRNFANGKLPSSALVAVPGNSKEQMSCTLLKDYTAMNNAFKAAHGGRDITVNDGYRSLARQQYFWDCYKTKKCNNGNLAARPGTSNHGWGRAFDVGRDGRDWLHRNAGKYGFVFDVSSESWHMTYKR</sequence>
<feature type="domain" description="D-alanyl-D-alanine carboxypeptidase-like core" evidence="4">
    <location>
        <begin position="206"/>
        <end position="306"/>
    </location>
</feature>
<comment type="caution">
    <text evidence="5">The sequence shown here is derived from an EMBL/GenBank/DDBJ whole genome shotgun (WGS) entry which is preliminary data.</text>
</comment>
<dbReference type="EMBL" id="NMVO01000005">
    <property type="protein sequence ID" value="OYO16151.1"/>
    <property type="molecule type" value="Genomic_DNA"/>
</dbReference>
<gene>
    <name evidence="5" type="ORF">CGZ94_05400</name>
</gene>
<reference evidence="5 6" key="1">
    <citation type="submission" date="2017-07" db="EMBL/GenBank/DDBJ databases">
        <title>Draft whole genome sequences of clinical Proprionibacteriaceae strains.</title>
        <authorList>
            <person name="Bernier A.-M."/>
            <person name="Bernard K."/>
            <person name="Domingo M.-C."/>
        </authorList>
    </citation>
    <scope>NUCLEOTIDE SEQUENCE [LARGE SCALE GENOMIC DNA]</scope>
    <source>
        <strain evidence="5 6">NML 030167</strain>
    </source>
</reference>
<feature type="domain" description="Peptidoglycan binding-like" evidence="3">
    <location>
        <begin position="124"/>
        <end position="161"/>
    </location>
</feature>
<dbReference type="InterPro" id="IPR002477">
    <property type="entry name" value="Peptidoglycan-bd-like"/>
</dbReference>
<dbReference type="GO" id="GO:0006508">
    <property type="term" value="P:proteolysis"/>
    <property type="evidence" value="ECO:0007669"/>
    <property type="project" value="InterPro"/>
</dbReference>
<dbReference type="Gene3D" id="3.30.1380.10">
    <property type="match status" value="1"/>
</dbReference>
<dbReference type="InterPro" id="IPR009045">
    <property type="entry name" value="Zn_M74/Hedgehog-like"/>
</dbReference>
<evidence type="ECO:0000313" key="6">
    <source>
        <dbReference type="Proteomes" id="UP000215896"/>
    </source>
</evidence>
<feature type="signal peptide" evidence="2">
    <location>
        <begin position="1"/>
        <end position="23"/>
    </location>
</feature>
<dbReference type="InterPro" id="IPR036365">
    <property type="entry name" value="PGBD-like_sf"/>
</dbReference>
<dbReference type="GO" id="GO:0008233">
    <property type="term" value="F:peptidase activity"/>
    <property type="evidence" value="ECO:0007669"/>
    <property type="project" value="InterPro"/>
</dbReference>
<dbReference type="OrthoDB" id="9792074at2"/>
<dbReference type="SUPFAM" id="SSF47090">
    <property type="entry name" value="PGBD-like"/>
    <property type="match status" value="2"/>
</dbReference>
<keyword evidence="6" id="KW-1185">Reference proteome</keyword>
<dbReference type="InterPro" id="IPR003709">
    <property type="entry name" value="VanY-like_core_dom"/>
</dbReference>
<dbReference type="Pfam" id="PF02557">
    <property type="entry name" value="VanY"/>
    <property type="match status" value="1"/>
</dbReference>
<organism evidence="5 6">
    <name type="scientific">Enemella evansiae</name>
    <dbReference type="NCBI Taxonomy" id="2016499"/>
    <lineage>
        <taxon>Bacteria</taxon>
        <taxon>Bacillati</taxon>
        <taxon>Actinomycetota</taxon>
        <taxon>Actinomycetes</taxon>
        <taxon>Propionibacteriales</taxon>
        <taxon>Propionibacteriaceae</taxon>
        <taxon>Enemella</taxon>
    </lineage>
</organism>
<dbReference type="Gene3D" id="1.10.101.10">
    <property type="entry name" value="PGBD-like superfamily/PGBD"/>
    <property type="match status" value="2"/>
</dbReference>
<evidence type="ECO:0000256" key="1">
    <source>
        <dbReference type="SAM" id="MobiDB-lite"/>
    </source>
</evidence>
<evidence type="ECO:0000259" key="3">
    <source>
        <dbReference type="Pfam" id="PF01471"/>
    </source>
</evidence>
<dbReference type="PANTHER" id="PTHR34385:SF1">
    <property type="entry name" value="PEPTIDOGLYCAN L-ALANYL-D-GLUTAMATE ENDOPEPTIDASE CWLK"/>
    <property type="match status" value="1"/>
</dbReference>
<keyword evidence="2" id="KW-0732">Signal</keyword>
<dbReference type="PANTHER" id="PTHR34385">
    <property type="entry name" value="D-ALANYL-D-ALANINE CARBOXYPEPTIDASE"/>
    <property type="match status" value="1"/>
</dbReference>
<dbReference type="SUPFAM" id="SSF55166">
    <property type="entry name" value="Hedgehog/DD-peptidase"/>
    <property type="match status" value="1"/>
</dbReference>
<evidence type="ECO:0000313" key="5">
    <source>
        <dbReference type="EMBL" id="OYO16151.1"/>
    </source>
</evidence>
<evidence type="ECO:0000256" key="2">
    <source>
        <dbReference type="SAM" id="SignalP"/>
    </source>
</evidence>
<protein>
    <submittedName>
        <fullName evidence="5">Peptidase</fullName>
    </submittedName>
</protein>
<dbReference type="Proteomes" id="UP000215896">
    <property type="component" value="Unassembled WGS sequence"/>
</dbReference>
<evidence type="ECO:0000259" key="4">
    <source>
        <dbReference type="Pfam" id="PF02557"/>
    </source>
</evidence>